<evidence type="ECO:0000256" key="10">
    <source>
        <dbReference type="PIRSR" id="PIRSR613273-3"/>
    </source>
</evidence>
<dbReference type="InterPro" id="IPR010294">
    <property type="entry name" value="ADAMTS_spacer1"/>
</dbReference>
<feature type="domain" description="ADAMTS/ADAMTS-like cysteine-rich" evidence="13">
    <location>
        <begin position="188"/>
        <end position="293"/>
    </location>
</feature>
<dbReference type="GO" id="GO:0005576">
    <property type="term" value="C:extracellular region"/>
    <property type="evidence" value="ECO:0007669"/>
    <property type="project" value="UniProtKB-SubCell"/>
</dbReference>
<proteinExistence type="predicted"/>
<keyword evidence="16" id="KW-1185">Reference proteome</keyword>
<dbReference type="EMBL" id="CAJOBC010004291">
    <property type="protein sequence ID" value="CAF3822204.1"/>
    <property type="molecule type" value="Genomic_DNA"/>
</dbReference>
<evidence type="ECO:0008006" key="17">
    <source>
        <dbReference type="Google" id="ProtNLM"/>
    </source>
</evidence>
<dbReference type="FunFam" id="2.20.100.10:FF:000001">
    <property type="entry name" value="semaphorin-5A isoform X1"/>
    <property type="match status" value="1"/>
</dbReference>
<evidence type="ECO:0000259" key="13">
    <source>
        <dbReference type="Pfam" id="PF19236"/>
    </source>
</evidence>
<keyword evidence="6" id="KW-0378">Hydrolase</keyword>
<dbReference type="Gene3D" id="2.60.120.830">
    <property type="match status" value="1"/>
</dbReference>
<dbReference type="SMART" id="SM00209">
    <property type="entry name" value="TSP1"/>
    <property type="match status" value="13"/>
</dbReference>
<dbReference type="PANTHER" id="PTHR13723">
    <property type="entry name" value="ADAMTS A DISINTEGRIN AND METALLOPROTEASE WITH THROMBOSPONDIN MOTIFS PROTEASE"/>
    <property type="match status" value="1"/>
</dbReference>
<dbReference type="InterPro" id="IPR050439">
    <property type="entry name" value="ADAMTS_ADAMTS-like"/>
</dbReference>
<sequence>SERYQCLNNVPDYNSQIFKDLNSEQAARELPGSFNNLDRQCKRAFGINYEYCSDLNHGARCTRLFCKDMYANATSCMTNHAPWSDGTECHEPWTEPKVVLGACLLNLKKRCFRGECRSNRDLRSRNGNWGEWSPWSACTRTCGSAVQKSYRTCDNPKPENGGQYCSGQSSRIQSCEHNPPCKDPVDMFRQRQCSKFNNKSIDPSLPIGVRFEPKYNVLPSERCKLICKVSDDRLERSFVLGDRVEDGTPCGREEETRDICISGVCMPVGCDNKYGSNATEDVCGVCNGQNRTCRLLSGLKVVSKFGLTSIVDVPVNATRVIVTQISDTNDLYYLAVKYVNGTYILNGMHSLQLYNVKIRVGAALLHYTGSDSGNETIQIYGRLRVPLEIQVLSIHVAGAPPTYVQWEYYTPMKDPPLINGENFEQGGQFGSEHHCDRPCQVNKCIINGGTYDPSYCSMYQIAFTTQKESCNNDCILSWTAKHQHPCSTRCGDGYKRVIYECAKSSFSERTLEVLDETVCNQYVGTKPTDIVPCSGDCSGTGWVYSNWRECHYSPNQGCIRERSSECRNSSYHLVSTYYCVSEFLLNAERCTDSACENYQWNYTVWSDCDCQLRRRRRSVSCVKNGNIVREQYCKHESKPDESISCYQECLMPHWVADEWQACTATCSNGIRNRRVICSHHNGVVQDHYCDRRMKPVEQESCSTNISCPKWSVGKWYPCSVTCGLGVQHRPVHCIQDDRQIDRARCSASMPDEQQECKLNECSTAKWNVGSWGECSQTCGLGMQQRAVYCEDPSMPWKQLLPSECSINDKPLHIQNCTITACPVWKIGKWSKCTGLCGFANRTRSVWCSHNKHELNDSYCLRIESKPKTTESCSSQTYCPQWVTSLWSECFGSMCESGIQYRQVACRNEHETIPLTNCDEHVRPVSEQSCYVWDASCTVLRIGELTRTAYWDVKPWEQCSVTCGVGRRLRKIYCLDALTKTVQDDRHCSKLPKKPVEFEACETNVPCETYQWETTDWTRCDDRTCLQTRSVHCIDPLTGSRLPSWSCNKKSPEPSSNRTCPKSKCLQWKVAHWNGCSVKCGRGTELGFGLACYSKMPPYRKLDASECEEAVSLSKPIPRRSCARNCFEWKTSSWSECNAKCGDGKRTRKLFCIKINNKRIVHNRFCNYQRKNLTKPKVQEPCNVRSCYQWCTSTCNGGIEQNYPKCVHFYQNSTAVDESVCDLTAKPNYQRPCNTFACSITASMLTTTRYWPYTKFNGSSSSGRRRKNRRFRMNNMWQTDAWSSCNAYCGVGEQYRTVRCLNFNRTRTLNDQFCRRIPQPSRTQQCFERYCGQTWVTGNWSTCTSTCGYGLQYRSVSCHAINNDGRVSKTNISMNCSPYNQPVNHIVCSLGDCQSLYLWHTSSWSTCSSDCGIGEQKRTVICQHRISQTSVSDFYCDTQNKPLTNIKCFGFYNDFIFSIISRGIHIPYGVTSA</sequence>
<dbReference type="InterPro" id="IPR000884">
    <property type="entry name" value="TSP1_rpt"/>
</dbReference>
<comment type="subcellular location">
    <subcellularLocation>
        <location evidence="1">Secreted</location>
    </subcellularLocation>
</comment>
<feature type="non-terminal residue" evidence="14">
    <location>
        <position position="1"/>
    </location>
</feature>
<feature type="disulfide bond" evidence="10">
    <location>
        <begin position="138"/>
        <end position="175"/>
    </location>
</feature>
<name>A0A814KL34_9BILA</name>
<dbReference type="GO" id="GO:0030198">
    <property type="term" value="P:extracellular matrix organization"/>
    <property type="evidence" value="ECO:0007669"/>
    <property type="project" value="InterPro"/>
</dbReference>
<evidence type="ECO:0000259" key="11">
    <source>
        <dbReference type="Pfam" id="PF05986"/>
    </source>
</evidence>
<evidence type="ECO:0000256" key="1">
    <source>
        <dbReference type="ARBA" id="ARBA00004613"/>
    </source>
</evidence>
<evidence type="ECO:0000256" key="6">
    <source>
        <dbReference type="ARBA" id="ARBA00022801"/>
    </source>
</evidence>
<evidence type="ECO:0000256" key="7">
    <source>
        <dbReference type="ARBA" id="ARBA00022833"/>
    </source>
</evidence>
<accession>A0A814KL34</accession>
<dbReference type="FunFam" id="2.20.100.10:FF:000005">
    <property type="entry name" value="ADAM metallopeptidase with thrombospondin type 1 motif 9"/>
    <property type="match status" value="1"/>
</dbReference>
<dbReference type="InterPro" id="IPR013273">
    <property type="entry name" value="ADAMTS/ADAMTS-like"/>
</dbReference>
<feature type="disulfide bond" evidence="10">
    <location>
        <begin position="41"/>
        <end position="66"/>
    </location>
</feature>
<dbReference type="InterPro" id="IPR045371">
    <property type="entry name" value="ADAMTS_CR_3"/>
</dbReference>
<keyword evidence="4" id="KW-0732">Signal</keyword>
<evidence type="ECO:0000313" key="15">
    <source>
        <dbReference type="EMBL" id="CAF3822204.1"/>
    </source>
</evidence>
<dbReference type="InterPro" id="IPR041645">
    <property type="entry name" value="ADAMTS_CR_2"/>
</dbReference>
<dbReference type="PANTHER" id="PTHR13723:SF278">
    <property type="entry name" value="ADAM METALLOPEPTIDASE WITH THROMBOSPONDIN TYPE 1 MOTIF A, ISOFORM B"/>
    <property type="match status" value="1"/>
</dbReference>
<feature type="disulfide bond" evidence="10">
    <location>
        <begin position="52"/>
        <end position="76"/>
    </location>
</feature>
<keyword evidence="8 10" id="KW-1015">Disulfide bond</keyword>
<evidence type="ECO:0000259" key="12">
    <source>
        <dbReference type="Pfam" id="PF17771"/>
    </source>
</evidence>
<dbReference type="GO" id="GO:0031012">
    <property type="term" value="C:extracellular matrix"/>
    <property type="evidence" value="ECO:0007669"/>
    <property type="project" value="TreeGrafter"/>
</dbReference>
<comment type="caution">
    <text evidence="14">The sequence shown here is derived from an EMBL/GenBank/DDBJ whole genome shotgun (WGS) entry which is preliminary data.</text>
</comment>
<dbReference type="Pfam" id="PF19030">
    <property type="entry name" value="TSP1_ADAMTS"/>
    <property type="match status" value="9"/>
</dbReference>
<dbReference type="OrthoDB" id="5948003at2759"/>
<gene>
    <name evidence="14" type="ORF">GPM918_LOCUS16374</name>
    <name evidence="15" type="ORF">SRO942_LOCUS16374</name>
</gene>
<evidence type="ECO:0000256" key="9">
    <source>
        <dbReference type="ARBA" id="ARBA00023180"/>
    </source>
</evidence>
<dbReference type="Pfam" id="PF19236">
    <property type="entry name" value="ADAMTS_CR_3"/>
    <property type="match status" value="1"/>
</dbReference>
<dbReference type="Gene3D" id="3.40.1620.60">
    <property type="match status" value="1"/>
</dbReference>
<dbReference type="GO" id="GO:0046872">
    <property type="term" value="F:metal ion binding"/>
    <property type="evidence" value="ECO:0007669"/>
    <property type="project" value="UniProtKB-KW"/>
</dbReference>
<evidence type="ECO:0000256" key="2">
    <source>
        <dbReference type="ARBA" id="ARBA00022525"/>
    </source>
</evidence>
<keyword evidence="2" id="KW-0964">Secreted</keyword>
<feature type="disulfide bond" evidence="10">
    <location>
        <begin position="153"/>
        <end position="165"/>
    </location>
</feature>
<evidence type="ECO:0000256" key="3">
    <source>
        <dbReference type="ARBA" id="ARBA00022723"/>
    </source>
</evidence>
<feature type="disulfide bond" evidence="10">
    <location>
        <begin position="61"/>
        <end position="111"/>
    </location>
</feature>
<feature type="domain" description="ADAMTS cysteine-rich" evidence="12">
    <location>
        <begin position="31"/>
        <end position="91"/>
    </location>
</feature>
<feature type="disulfide bond" evidence="10">
    <location>
        <begin position="142"/>
        <end position="181"/>
    </location>
</feature>
<evidence type="ECO:0000256" key="4">
    <source>
        <dbReference type="ARBA" id="ARBA00022729"/>
    </source>
</evidence>
<evidence type="ECO:0000256" key="5">
    <source>
        <dbReference type="ARBA" id="ARBA00022737"/>
    </source>
</evidence>
<dbReference type="Proteomes" id="UP000681722">
    <property type="component" value="Unassembled WGS sequence"/>
</dbReference>
<dbReference type="Proteomes" id="UP000663829">
    <property type="component" value="Unassembled WGS sequence"/>
</dbReference>
<feature type="disulfide bond" evidence="10">
    <location>
        <begin position="89"/>
        <end position="116"/>
    </location>
</feature>
<evidence type="ECO:0000313" key="14">
    <source>
        <dbReference type="EMBL" id="CAF1052817.1"/>
    </source>
</evidence>
<evidence type="ECO:0000313" key="16">
    <source>
        <dbReference type="Proteomes" id="UP000663829"/>
    </source>
</evidence>
<dbReference type="PRINTS" id="PR01857">
    <property type="entry name" value="ADAMTSFAMILY"/>
</dbReference>
<dbReference type="GO" id="GO:0004222">
    <property type="term" value="F:metalloendopeptidase activity"/>
    <property type="evidence" value="ECO:0007669"/>
    <property type="project" value="TreeGrafter"/>
</dbReference>
<keyword evidence="9" id="KW-0325">Glycoprotein</keyword>
<dbReference type="InterPro" id="IPR036383">
    <property type="entry name" value="TSP1_rpt_sf"/>
</dbReference>
<dbReference type="GO" id="GO:0006508">
    <property type="term" value="P:proteolysis"/>
    <property type="evidence" value="ECO:0007669"/>
    <property type="project" value="TreeGrafter"/>
</dbReference>
<reference evidence="14" key="1">
    <citation type="submission" date="2021-02" db="EMBL/GenBank/DDBJ databases">
        <authorList>
            <person name="Nowell W R."/>
        </authorList>
    </citation>
    <scope>NUCLEOTIDE SEQUENCE</scope>
</reference>
<keyword evidence="3" id="KW-0479">Metal-binding</keyword>
<dbReference type="SUPFAM" id="SSF82895">
    <property type="entry name" value="TSP-1 type 1 repeat"/>
    <property type="match status" value="11"/>
</dbReference>
<keyword evidence="7" id="KW-0862">Zinc</keyword>
<evidence type="ECO:0000256" key="8">
    <source>
        <dbReference type="ARBA" id="ARBA00023157"/>
    </source>
</evidence>
<dbReference type="Gene3D" id="2.20.100.10">
    <property type="entry name" value="Thrombospondin type-1 (TSP1) repeat"/>
    <property type="match status" value="9"/>
</dbReference>
<organism evidence="14 16">
    <name type="scientific">Didymodactylos carnosus</name>
    <dbReference type="NCBI Taxonomy" id="1234261"/>
    <lineage>
        <taxon>Eukaryota</taxon>
        <taxon>Metazoa</taxon>
        <taxon>Spiralia</taxon>
        <taxon>Gnathifera</taxon>
        <taxon>Rotifera</taxon>
        <taxon>Eurotatoria</taxon>
        <taxon>Bdelloidea</taxon>
        <taxon>Philodinida</taxon>
        <taxon>Philodinidae</taxon>
        <taxon>Didymodactylos</taxon>
    </lineage>
</organism>
<dbReference type="PROSITE" id="PS50092">
    <property type="entry name" value="TSP1"/>
    <property type="match status" value="10"/>
</dbReference>
<dbReference type="Pfam" id="PF05986">
    <property type="entry name" value="ADAMTS_spacer1"/>
    <property type="match status" value="1"/>
</dbReference>
<keyword evidence="5" id="KW-0677">Repeat</keyword>
<dbReference type="EMBL" id="CAJNOQ010004291">
    <property type="protein sequence ID" value="CAF1052817.1"/>
    <property type="molecule type" value="Genomic_DNA"/>
</dbReference>
<dbReference type="Pfam" id="PF17771">
    <property type="entry name" value="ADAMTS_CR_2"/>
    <property type="match status" value="1"/>
</dbReference>
<dbReference type="Pfam" id="PF00090">
    <property type="entry name" value="TSP_1"/>
    <property type="match status" value="1"/>
</dbReference>
<protein>
    <recommendedName>
        <fullName evidence="17">GON domain-containing protein</fullName>
    </recommendedName>
</protein>
<feature type="domain" description="ADAMTS/ADAMTS-like Spacer 1" evidence="11">
    <location>
        <begin position="306"/>
        <end position="411"/>
    </location>
</feature>